<evidence type="ECO:0000313" key="3">
    <source>
        <dbReference type="Proteomes" id="UP001162156"/>
    </source>
</evidence>
<evidence type="ECO:0000256" key="1">
    <source>
        <dbReference type="SAM" id="MobiDB-lite"/>
    </source>
</evidence>
<dbReference type="AlphaFoldDB" id="A0AAV8ZVR4"/>
<feature type="compositionally biased region" description="Basic and acidic residues" evidence="1">
    <location>
        <begin position="130"/>
        <end position="139"/>
    </location>
</feature>
<feature type="region of interest" description="Disordered" evidence="1">
    <location>
        <begin position="123"/>
        <end position="167"/>
    </location>
</feature>
<accession>A0AAV8ZVR4</accession>
<comment type="caution">
    <text evidence="2">The sequence shown here is derived from an EMBL/GenBank/DDBJ whole genome shotgun (WGS) entry which is preliminary data.</text>
</comment>
<name>A0AAV8ZVR4_9CUCU</name>
<evidence type="ECO:0000313" key="2">
    <source>
        <dbReference type="EMBL" id="KAJ8971474.1"/>
    </source>
</evidence>
<dbReference type="EMBL" id="JANEYF010000209">
    <property type="protein sequence ID" value="KAJ8971474.1"/>
    <property type="molecule type" value="Genomic_DNA"/>
</dbReference>
<protein>
    <submittedName>
        <fullName evidence="2">Uncharacterized protein</fullName>
    </submittedName>
</protein>
<gene>
    <name evidence="2" type="ORF">NQ314_000682</name>
</gene>
<sequence length="188" mass="21765">MPFVFIPGSIMPILNRERRPSLITIERPHYISRHRPSIAIDRPLISHHQQFRSRRSSCFIERPQSRHRNFISFEQSTERKSPLTIERPSCSYHPTISFETPLESSESQDYTVTIPKYGAKPKISRSFEQPIKEKPKPERMANSLDVSSLSFDRRSSIPEEDRSSPVFITLDETRITAPLLEGLKSSDV</sequence>
<keyword evidence="3" id="KW-1185">Reference proteome</keyword>
<feature type="compositionally biased region" description="Basic and acidic residues" evidence="1">
    <location>
        <begin position="151"/>
        <end position="163"/>
    </location>
</feature>
<proteinExistence type="predicted"/>
<dbReference type="Proteomes" id="UP001162156">
    <property type="component" value="Unassembled WGS sequence"/>
</dbReference>
<reference evidence="2" key="1">
    <citation type="journal article" date="2023" name="Insect Mol. Biol.">
        <title>Genome sequencing provides insights into the evolution of gene families encoding plant cell wall-degrading enzymes in longhorned beetles.</title>
        <authorList>
            <person name="Shin N.R."/>
            <person name="Okamura Y."/>
            <person name="Kirsch R."/>
            <person name="Pauchet Y."/>
        </authorList>
    </citation>
    <scope>NUCLEOTIDE SEQUENCE</scope>
    <source>
        <strain evidence="2">RBIC_L_NR</strain>
    </source>
</reference>
<organism evidence="2 3">
    <name type="scientific">Rhamnusium bicolor</name>
    <dbReference type="NCBI Taxonomy" id="1586634"/>
    <lineage>
        <taxon>Eukaryota</taxon>
        <taxon>Metazoa</taxon>
        <taxon>Ecdysozoa</taxon>
        <taxon>Arthropoda</taxon>
        <taxon>Hexapoda</taxon>
        <taxon>Insecta</taxon>
        <taxon>Pterygota</taxon>
        <taxon>Neoptera</taxon>
        <taxon>Endopterygota</taxon>
        <taxon>Coleoptera</taxon>
        <taxon>Polyphaga</taxon>
        <taxon>Cucujiformia</taxon>
        <taxon>Chrysomeloidea</taxon>
        <taxon>Cerambycidae</taxon>
        <taxon>Lepturinae</taxon>
        <taxon>Rhagiini</taxon>
        <taxon>Rhamnusium</taxon>
    </lineage>
</organism>